<sequence length="227" mass="25609">MSLIAEYRLSSPRLPLMESLATVPELTLHVEHEHAENPREPTLFVWAEGDDFETFEAAVDDDRSVASLSVLERLDDRRLYRIQISARAEVVLYPTGIEVGASQLSVSATHEGLDVRQRFPDHDALRRYSEQCRKREVSFTLRRVYGLDPDAPVSDRTYGLSQKQCEALRLAVATGYFDVPRDVDLGDLAAELGVSSQSVSERLRRGTATLVRRTLPADGEEYSLDEW</sequence>
<reference evidence="6" key="1">
    <citation type="submission" date="2016-10" db="EMBL/GenBank/DDBJ databases">
        <authorList>
            <person name="Varghese N."/>
            <person name="Submissions S."/>
        </authorList>
    </citation>
    <scope>NUCLEOTIDE SEQUENCE [LARGE SCALE GENOMIC DNA]</scope>
    <source>
        <strain evidence="6">CGMCC 1.10121</strain>
    </source>
</reference>
<name>A0A1H8MYC5_9EURY</name>
<evidence type="ECO:0000313" key="5">
    <source>
        <dbReference type="EMBL" id="SEO22401.1"/>
    </source>
</evidence>
<dbReference type="PANTHER" id="PTHR34236:SF1">
    <property type="entry name" value="DIMETHYL SULFOXIDE REDUCTASE TRANSCRIPTIONAL ACTIVATOR"/>
    <property type="match status" value="1"/>
</dbReference>
<evidence type="ECO:0000256" key="1">
    <source>
        <dbReference type="ARBA" id="ARBA00023015"/>
    </source>
</evidence>
<protein>
    <recommendedName>
        <fullName evidence="7">HTH DNA binding domain-containing protein</fullName>
    </recommendedName>
</protein>
<proteinExistence type="predicted"/>
<dbReference type="InterPro" id="IPR031803">
    <property type="entry name" value="BAT_GAF/HTH-assoc"/>
</dbReference>
<accession>A0A1H8MYC5</accession>
<dbReference type="Pfam" id="PF15915">
    <property type="entry name" value="BAT"/>
    <property type="match status" value="1"/>
</dbReference>
<evidence type="ECO:0008006" key="7">
    <source>
        <dbReference type="Google" id="ProtNLM"/>
    </source>
</evidence>
<feature type="domain" description="HTH bat-type" evidence="3">
    <location>
        <begin position="160"/>
        <end position="211"/>
    </location>
</feature>
<evidence type="ECO:0000313" key="6">
    <source>
        <dbReference type="Proteomes" id="UP000199126"/>
    </source>
</evidence>
<keyword evidence="6" id="KW-1185">Reference proteome</keyword>
<feature type="domain" description="Bacterioopsin transcriptional activator GAF and HTH associated" evidence="4">
    <location>
        <begin position="6"/>
        <end position="142"/>
    </location>
</feature>
<evidence type="ECO:0000259" key="3">
    <source>
        <dbReference type="Pfam" id="PF04967"/>
    </source>
</evidence>
<gene>
    <name evidence="5" type="ORF">SAMN04487948_101187</name>
</gene>
<dbReference type="AlphaFoldDB" id="A0A1H8MYC5"/>
<evidence type="ECO:0000259" key="4">
    <source>
        <dbReference type="Pfam" id="PF15915"/>
    </source>
</evidence>
<dbReference type="RefSeq" id="WP_089820583.1">
    <property type="nucleotide sequence ID" value="NZ_FODV01000001.1"/>
</dbReference>
<dbReference type="Pfam" id="PF04967">
    <property type="entry name" value="HTH_10"/>
    <property type="match status" value="1"/>
</dbReference>
<organism evidence="5 6">
    <name type="scientific">Halogranum amylolyticum</name>
    <dbReference type="NCBI Taxonomy" id="660520"/>
    <lineage>
        <taxon>Archaea</taxon>
        <taxon>Methanobacteriati</taxon>
        <taxon>Methanobacteriota</taxon>
        <taxon>Stenosarchaea group</taxon>
        <taxon>Halobacteria</taxon>
        <taxon>Halobacteriales</taxon>
        <taxon>Haloferacaceae</taxon>
    </lineage>
</organism>
<dbReference type="EMBL" id="FODV01000001">
    <property type="protein sequence ID" value="SEO22401.1"/>
    <property type="molecule type" value="Genomic_DNA"/>
</dbReference>
<dbReference type="Proteomes" id="UP000199126">
    <property type="component" value="Unassembled WGS sequence"/>
</dbReference>
<keyword evidence="1" id="KW-0805">Transcription regulation</keyword>
<keyword evidence="2" id="KW-0804">Transcription</keyword>
<dbReference type="OrthoDB" id="156233at2157"/>
<dbReference type="InterPro" id="IPR007050">
    <property type="entry name" value="HTH_bacterioopsin"/>
</dbReference>
<evidence type="ECO:0000256" key="2">
    <source>
        <dbReference type="ARBA" id="ARBA00023163"/>
    </source>
</evidence>
<dbReference type="PANTHER" id="PTHR34236">
    <property type="entry name" value="DIMETHYL SULFOXIDE REDUCTASE TRANSCRIPTIONAL ACTIVATOR"/>
    <property type="match status" value="1"/>
</dbReference>